<dbReference type="Proteomes" id="UP000050872">
    <property type="component" value="Unassembled WGS sequence"/>
</dbReference>
<feature type="domain" description="Predicted membrane protein YciQ-like C-terminal" evidence="2">
    <location>
        <begin position="99"/>
        <end position="329"/>
    </location>
</feature>
<dbReference type="PATRIC" id="fig|1423770.3.peg.1228"/>
<dbReference type="InterPro" id="IPR048389">
    <property type="entry name" value="YciQ-like_C"/>
</dbReference>
<reference evidence="3 4" key="1">
    <citation type="journal article" date="2015" name="Genome Announc.">
        <title>Expanding the biotechnology potential of lactobacilli through comparative genomics of 213 strains and associated genera.</title>
        <authorList>
            <person name="Sun Z."/>
            <person name="Harris H.M."/>
            <person name="McCann A."/>
            <person name="Guo C."/>
            <person name="Argimon S."/>
            <person name="Zhang W."/>
            <person name="Yang X."/>
            <person name="Jeffery I.B."/>
            <person name="Cooney J.C."/>
            <person name="Kagawa T.F."/>
            <person name="Liu W."/>
            <person name="Song Y."/>
            <person name="Salvetti E."/>
            <person name="Wrobel A."/>
            <person name="Rasinkangas P."/>
            <person name="Parkhill J."/>
            <person name="Rea M.C."/>
            <person name="O'Sullivan O."/>
            <person name="Ritari J."/>
            <person name="Douillard F.P."/>
            <person name="Paul Ross R."/>
            <person name="Yang R."/>
            <person name="Briner A.E."/>
            <person name="Felis G.E."/>
            <person name="de Vos W.M."/>
            <person name="Barrangou R."/>
            <person name="Klaenhammer T.R."/>
            <person name="Caufield P.W."/>
            <person name="Cui Y."/>
            <person name="Zhang H."/>
            <person name="O'Toole P.W."/>
        </authorList>
    </citation>
    <scope>NUCLEOTIDE SEQUENCE [LARGE SCALE GENOMIC DNA]</scope>
    <source>
        <strain evidence="3 4">DSM 14500</strain>
    </source>
</reference>
<evidence type="ECO:0000313" key="3">
    <source>
        <dbReference type="EMBL" id="KRL43217.1"/>
    </source>
</evidence>
<protein>
    <submittedName>
        <fullName evidence="3">Integral membrane protein</fullName>
    </submittedName>
</protein>
<keyword evidence="4" id="KW-1185">Reference proteome</keyword>
<dbReference type="Pfam" id="PF20990">
    <property type="entry name" value="DUF2207_C"/>
    <property type="match status" value="1"/>
</dbReference>
<evidence type="ECO:0000259" key="2">
    <source>
        <dbReference type="Pfam" id="PF20990"/>
    </source>
</evidence>
<feature type="transmembrane region" description="Helical" evidence="1">
    <location>
        <begin position="248"/>
        <end position="267"/>
    </location>
</feature>
<organism evidence="3 4">
    <name type="scientific">Companilactobacillus mindensis DSM 14500</name>
    <dbReference type="NCBI Taxonomy" id="1423770"/>
    <lineage>
        <taxon>Bacteria</taxon>
        <taxon>Bacillati</taxon>
        <taxon>Bacillota</taxon>
        <taxon>Bacilli</taxon>
        <taxon>Lactobacillales</taxon>
        <taxon>Lactobacillaceae</taxon>
        <taxon>Companilactobacillus</taxon>
    </lineage>
</organism>
<gene>
    <name evidence="3" type="ORF">FD29_GL001194</name>
</gene>
<dbReference type="RefSeq" id="WP_057888572.1">
    <property type="nucleotide sequence ID" value="NZ_AZEZ01000092.1"/>
</dbReference>
<proteinExistence type="predicted"/>
<dbReference type="STRING" id="1423770.FD29_GL001194"/>
<dbReference type="AlphaFoldDB" id="A0A0R1QF83"/>
<comment type="caution">
    <text evidence="3">The sequence shown here is derived from an EMBL/GenBank/DDBJ whole genome shotgun (WGS) entry which is preliminary data.</text>
</comment>
<evidence type="ECO:0000256" key="1">
    <source>
        <dbReference type="SAM" id="Phobius"/>
    </source>
</evidence>
<keyword evidence="1" id="KW-0472">Membrane</keyword>
<keyword evidence="1" id="KW-0812">Transmembrane</keyword>
<feature type="transmembrane region" description="Helical" evidence="1">
    <location>
        <begin position="223"/>
        <end position="242"/>
    </location>
</feature>
<evidence type="ECO:0000313" key="4">
    <source>
        <dbReference type="Proteomes" id="UP000050872"/>
    </source>
</evidence>
<sequence length="402" mass="44269">MTLKHNPANTAVESHIIFPISVTPNNQNVVNKKMKSKILAAEKQLAIEANIKRRNKEYIYRVLMAVGFLVVSVIHLFRIVAIRKDNINQHIVPTPLYHLFEEPKFVPSFTKVLLDRLTKADGLSLTADLLYEVNKRRMKIESSGRTYLITALVPPTNKFFKYLIEEIGDGQKVTVKQIKQAATSMYTRRKVNRHFTDWSKAAAKNRAKYLDLHNISIVDDFKFSAVATDIILAIMFVISVIFGKSILLTGIVALMLGLLIWSFYFIAKRKIVLYTDEGAEEINRIKAFKSMLQDIDDIKLAQVGDIILWEQFLPYAVAFGVSDKVIKALKVNFGKEAIKQSEFLPYYMGSASFLGTSPAGFQTAFVGAISAGGAVSSTSGGSGGFSGGSSGGFGGGSGGGAF</sequence>
<keyword evidence="1" id="KW-1133">Transmembrane helix</keyword>
<dbReference type="OrthoDB" id="2138002at2"/>
<accession>A0A0R1QF83</accession>
<feature type="transmembrane region" description="Helical" evidence="1">
    <location>
        <begin position="58"/>
        <end position="77"/>
    </location>
</feature>
<name>A0A0R1QF83_9LACO</name>
<dbReference type="EMBL" id="AZEZ01000092">
    <property type="protein sequence ID" value="KRL43217.1"/>
    <property type="molecule type" value="Genomic_DNA"/>
</dbReference>